<dbReference type="Pfam" id="PF00356">
    <property type="entry name" value="LacI"/>
    <property type="match status" value="1"/>
</dbReference>
<keyword evidence="3" id="KW-0804">Transcription</keyword>
<dbReference type="PANTHER" id="PTHR30146">
    <property type="entry name" value="LACI-RELATED TRANSCRIPTIONAL REPRESSOR"/>
    <property type="match status" value="1"/>
</dbReference>
<evidence type="ECO:0000313" key="5">
    <source>
        <dbReference type="EMBL" id="KFJ03140.1"/>
    </source>
</evidence>
<dbReference type="Pfam" id="PF13377">
    <property type="entry name" value="Peripla_BP_3"/>
    <property type="match status" value="1"/>
</dbReference>
<dbReference type="GO" id="GO:0003700">
    <property type="term" value="F:DNA-binding transcription factor activity"/>
    <property type="evidence" value="ECO:0007669"/>
    <property type="project" value="TreeGrafter"/>
</dbReference>
<proteinExistence type="predicted"/>
<dbReference type="InterPro" id="IPR000843">
    <property type="entry name" value="HTH_LacI"/>
</dbReference>
<dbReference type="InterPro" id="IPR010982">
    <property type="entry name" value="Lambda_DNA-bd_dom_sf"/>
</dbReference>
<dbReference type="Gene3D" id="3.40.50.2300">
    <property type="match status" value="2"/>
</dbReference>
<name>A0A087E5T9_9BIFI</name>
<dbReference type="EMBL" id="JGZT01000005">
    <property type="protein sequence ID" value="KFJ03140.1"/>
    <property type="molecule type" value="Genomic_DNA"/>
</dbReference>
<reference evidence="5 6" key="1">
    <citation type="submission" date="2014-03" db="EMBL/GenBank/DDBJ databases">
        <title>Genomics of Bifidobacteria.</title>
        <authorList>
            <person name="Ventura M."/>
            <person name="Milani C."/>
            <person name="Lugli G.A."/>
        </authorList>
    </citation>
    <scope>NUCLEOTIDE SEQUENCE [LARGE SCALE GENOMIC DNA]</scope>
    <source>
        <strain evidence="5 6">LMG 21395</strain>
    </source>
</reference>
<protein>
    <submittedName>
        <fullName evidence="5">LacI-type transcriptional regulator</fullName>
    </submittedName>
</protein>
<dbReference type="PANTHER" id="PTHR30146:SF138">
    <property type="entry name" value="TRANSCRIPTIONAL REGULATORY PROTEIN"/>
    <property type="match status" value="1"/>
</dbReference>
<dbReference type="InterPro" id="IPR028082">
    <property type="entry name" value="Peripla_BP_I"/>
</dbReference>
<organism evidence="5 6">
    <name type="scientific">Bifidobacterium thermacidophilum subsp. thermacidophilum</name>
    <dbReference type="NCBI Taxonomy" id="79262"/>
    <lineage>
        <taxon>Bacteria</taxon>
        <taxon>Bacillati</taxon>
        <taxon>Actinomycetota</taxon>
        <taxon>Actinomycetes</taxon>
        <taxon>Bifidobacteriales</taxon>
        <taxon>Bifidobacteriaceae</taxon>
        <taxon>Bifidobacterium</taxon>
    </lineage>
</organism>
<dbReference type="SMART" id="SM00354">
    <property type="entry name" value="HTH_LACI"/>
    <property type="match status" value="1"/>
</dbReference>
<dbReference type="Gene3D" id="1.10.260.40">
    <property type="entry name" value="lambda repressor-like DNA-binding domains"/>
    <property type="match status" value="1"/>
</dbReference>
<dbReference type="GO" id="GO:0000976">
    <property type="term" value="F:transcription cis-regulatory region binding"/>
    <property type="evidence" value="ECO:0007669"/>
    <property type="project" value="TreeGrafter"/>
</dbReference>
<dbReference type="CDD" id="cd06267">
    <property type="entry name" value="PBP1_LacI_sugar_binding-like"/>
    <property type="match status" value="1"/>
</dbReference>
<evidence type="ECO:0000313" key="6">
    <source>
        <dbReference type="Proteomes" id="UP000029003"/>
    </source>
</evidence>
<dbReference type="SUPFAM" id="SSF53822">
    <property type="entry name" value="Periplasmic binding protein-like I"/>
    <property type="match status" value="1"/>
</dbReference>
<evidence type="ECO:0000256" key="3">
    <source>
        <dbReference type="ARBA" id="ARBA00023163"/>
    </source>
</evidence>
<dbReference type="Proteomes" id="UP000029003">
    <property type="component" value="Unassembled WGS sequence"/>
</dbReference>
<dbReference type="OrthoDB" id="3510266at2"/>
<dbReference type="SUPFAM" id="SSF47413">
    <property type="entry name" value="lambda repressor-like DNA-binding domains"/>
    <property type="match status" value="1"/>
</dbReference>
<keyword evidence="2" id="KW-0238">DNA-binding</keyword>
<dbReference type="RefSeq" id="WP_029575710.1">
    <property type="nucleotide sequence ID" value="NZ_JGZT01000005.1"/>
</dbReference>
<dbReference type="PROSITE" id="PS50932">
    <property type="entry name" value="HTH_LACI_2"/>
    <property type="match status" value="1"/>
</dbReference>
<dbReference type="AlphaFoldDB" id="A0A087E5T9"/>
<gene>
    <name evidence="5" type="ORF">THER5_0597</name>
</gene>
<sequence>MKASIGDVALKAGVSNATVSRTFAHPEQVSETTRSKVLAAANALNFSVSRSAGILKSGRTYRIALLVGSRTIEWFTAEIIAGLNDVLRDAGYDLVIYPIEGLEARDAFFEKLPVRSNADAVFVSSFGISPDEVKRLGTAKIPIIGINTTSEGFDATVGINDKEGIKLIVRHLVKLGHRNLLYLYENFSSTLGFSSHNRIVGFKEACNAIGGLTARTLGVQEGDNILDVAISEMMASDNPPTALCFHQDSQAVPLFFRLQRSGLSIPEDISVTGFDDSTFAKEAELTTVRQRPYDMAVKAAQKALALIEGRPVHEPFETFPVQLQVRGSTAKPRTSPLL</sequence>
<feature type="domain" description="HTH lacI-type" evidence="4">
    <location>
        <begin position="3"/>
        <end position="57"/>
    </location>
</feature>
<evidence type="ECO:0000256" key="2">
    <source>
        <dbReference type="ARBA" id="ARBA00023125"/>
    </source>
</evidence>
<evidence type="ECO:0000256" key="1">
    <source>
        <dbReference type="ARBA" id="ARBA00023015"/>
    </source>
</evidence>
<dbReference type="CDD" id="cd01392">
    <property type="entry name" value="HTH_LacI"/>
    <property type="match status" value="1"/>
</dbReference>
<dbReference type="InterPro" id="IPR046335">
    <property type="entry name" value="LacI/GalR-like_sensor"/>
</dbReference>
<keyword evidence="1" id="KW-0805">Transcription regulation</keyword>
<accession>A0A087E5T9</accession>
<comment type="caution">
    <text evidence="5">The sequence shown here is derived from an EMBL/GenBank/DDBJ whole genome shotgun (WGS) entry which is preliminary data.</text>
</comment>
<evidence type="ECO:0000259" key="4">
    <source>
        <dbReference type="PROSITE" id="PS50932"/>
    </source>
</evidence>